<accession>A0A382Z5K5</accession>
<dbReference type="AlphaFoldDB" id="A0A382Z5K5"/>
<organism evidence="1">
    <name type="scientific">marine metagenome</name>
    <dbReference type="NCBI Taxonomy" id="408172"/>
    <lineage>
        <taxon>unclassified sequences</taxon>
        <taxon>metagenomes</taxon>
        <taxon>ecological metagenomes</taxon>
    </lineage>
</organism>
<sequence>MVTQQRLIGNQCGSYVNIHRRTFPVHWD</sequence>
<feature type="non-terminal residue" evidence="1">
    <location>
        <position position="28"/>
    </location>
</feature>
<protein>
    <submittedName>
        <fullName evidence="1">Uncharacterized protein</fullName>
    </submittedName>
</protein>
<gene>
    <name evidence="1" type="ORF">METZ01_LOCUS443638</name>
</gene>
<dbReference type="EMBL" id="UINC01181206">
    <property type="protein sequence ID" value="SVD90784.1"/>
    <property type="molecule type" value="Genomic_DNA"/>
</dbReference>
<reference evidence="1" key="1">
    <citation type="submission" date="2018-05" db="EMBL/GenBank/DDBJ databases">
        <authorList>
            <person name="Lanie J.A."/>
            <person name="Ng W.-L."/>
            <person name="Kazmierczak K.M."/>
            <person name="Andrzejewski T.M."/>
            <person name="Davidsen T.M."/>
            <person name="Wayne K.J."/>
            <person name="Tettelin H."/>
            <person name="Glass J.I."/>
            <person name="Rusch D."/>
            <person name="Podicherti R."/>
            <person name="Tsui H.-C.T."/>
            <person name="Winkler M.E."/>
        </authorList>
    </citation>
    <scope>NUCLEOTIDE SEQUENCE</scope>
</reference>
<proteinExistence type="predicted"/>
<evidence type="ECO:0000313" key="1">
    <source>
        <dbReference type="EMBL" id="SVD90784.1"/>
    </source>
</evidence>
<name>A0A382Z5K5_9ZZZZ</name>